<dbReference type="PANTHER" id="PTHR37423:SF5">
    <property type="entry name" value="SOLUBLE LYTIC MUREIN TRANSGLYCOSYLASE"/>
    <property type="match status" value="1"/>
</dbReference>
<dbReference type="Proteomes" id="UP000251341">
    <property type="component" value="Unassembled WGS sequence"/>
</dbReference>
<evidence type="ECO:0000256" key="2">
    <source>
        <dbReference type="ARBA" id="ARBA00022729"/>
    </source>
</evidence>
<gene>
    <name evidence="5" type="ORF">B9Z44_08850</name>
</gene>
<reference evidence="5 6" key="1">
    <citation type="submission" date="2017-04" db="EMBL/GenBank/DDBJ databases">
        <title>Unexpected and diverse lifestyles within the genus Limnohabitans.</title>
        <authorList>
            <person name="Kasalicky V."/>
            <person name="Mehrshad M."/>
            <person name="Andrei S.-A."/>
            <person name="Salcher M."/>
            <person name="Kratochvilova H."/>
            <person name="Simek K."/>
            <person name="Ghai R."/>
        </authorList>
    </citation>
    <scope>NUCLEOTIDE SEQUENCE [LARGE SCALE GENOMIC DNA]</scope>
    <source>
        <strain evidence="5 6">MWH-C5</strain>
    </source>
</reference>
<feature type="domain" description="Transglycosylase SLT" evidence="4">
    <location>
        <begin position="506"/>
        <end position="611"/>
    </location>
</feature>
<dbReference type="Pfam" id="PF01464">
    <property type="entry name" value="SLT"/>
    <property type="match status" value="1"/>
</dbReference>
<keyword evidence="6" id="KW-1185">Reference proteome</keyword>
<dbReference type="CDD" id="cd13401">
    <property type="entry name" value="Slt70-like"/>
    <property type="match status" value="1"/>
</dbReference>
<dbReference type="GO" id="GO:0004553">
    <property type="term" value="F:hydrolase activity, hydrolyzing O-glycosyl compounds"/>
    <property type="evidence" value="ECO:0007669"/>
    <property type="project" value="InterPro"/>
</dbReference>
<evidence type="ECO:0000313" key="6">
    <source>
        <dbReference type="Proteomes" id="UP000251341"/>
    </source>
</evidence>
<dbReference type="InterPro" id="IPR008939">
    <property type="entry name" value="Lytic_TGlycosylase_superhlx_U"/>
</dbReference>
<accession>A0A315EUH4</accession>
<feature type="chain" id="PRO_5016285704" evidence="3">
    <location>
        <begin position="26"/>
        <end position="680"/>
    </location>
</feature>
<evidence type="ECO:0000313" key="5">
    <source>
        <dbReference type="EMBL" id="PUE59674.1"/>
    </source>
</evidence>
<dbReference type="Gene3D" id="1.10.530.10">
    <property type="match status" value="1"/>
</dbReference>
<dbReference type="SUPFAM" id="SSF53955">
    <property type="entry name" value="Lysozyme-like"/>
    <property type="match status" value="1"/>
</dbReference>
<evidence type="ECO:0000256" key="1">
    <source>
        <dbReference type="ARBA" id="ARBA00007734"/>
    </source>
</evidence>
<name>A0A315EUH4_9BURK</name>
<evidence type="ECO:0000256" key="3">
    <source>
        <dbReference type="SAM" id="SignalP"/>
    </source>
</evidence>
<dbReference type="GO" id="GO:0042597">
    <property type="term" value="C:periplasmic space"/>
    <property type="evidence" value="ECO:0007669"/>
    <property type="project" value="InterPro"/>
</dbReference>
<dbReference type="AlphaFoldDB" id="A0A315EUH4"/>
<organism evidence="5 6">
    <name type="scientific">Limnohabitans curvus</name>
    <dbReference type="NCBI Taxonomy" id="323423"/>
    <lineage>
        <taxon>Bacteria</taxon>
        <taxon>Pseudomonadati</taxon>
        <taxon>Pseudomonadota</taxon>
        <taxon>Betaproteobacteria</taxon>
        <taxon>Burkholderiales</taxon>
        <taxon>Comamonadaceae</taxon>
        <taxon>Limnohabitans</taxon>
    </lineage>
</organism>
<dbReference type="Gene3D" id="1.25.20.10">
    <property type="entry name" value="Bacterial muramidases"/>
    <property type="match status" value="1"/>
</dbReference>
<dbReference type="InterPro" id="IPR023346">
    <property type="entry name" value="Lysozyme-like_dom_sf"/>
</dbReference>
<dbReference type="PANTHER" id="PTHR37423">
    <property type="entry name" value="SOLUBLE LYTIC MUREIN TRANSGLYCOSYLASE-RELATED"/>
    <property type="match status" value="1"/>
</dbReference>
<evidence type="ECO:0000259" key="4">
    <source>
        <dbReference type="Pfam" id="PF01464"/>
    </source>
</evidence>
<keyword evidence="2 3" id="KW-0732">Signal</keyword>
<comment type="similarity">
    <text evidence="1">Belongs to the transglycosylase Slt family.</text>
</comment>
<dbReference type="EMBL" id="NESP01000001">
    <property type="protein sequence ID" value="PUE59674.1"/>
    <property type="molecule type" value="Genomic_DNA"/>
</dbReference>
<comment type="caution">
    <text evidence="5">The sequence shown here is derived from an EMBL/GenBank/DDBJ whole genome shotgun (WGS) entry which is preliminary data.</text>
</comment>
<protein>
    <submittedName>
        <fullName evidence="5">Lytic transglycosylase</fullName>
    </submittedName>
</protein>
<dbReference type="RefSeq" id="WP_108402223.1">
    <property type="nucleotide sequence ID" value="NZ_NESP01000001.1"/>
</dbReference>
<dbReference type="InterPro" id="IPR008258">
    <property type="entry name" value="Transglycosylase_SLT_dom_1"/>
</dbReference>
<proteinExistence type="inferred from homology"/>
<feature type="signal peptide" evidence="3">
    <location>
        <begin position="1"/>
        <end position="25"/>
    </location>
</feature>
<dbReference type="SUPFAM" id="SSF48435">
    <property type="entry name" value="Bacterial muramidases"/>
    <property type="match status" value="1"/>
</dbReference>
<sequence>MKFRVIVSLFASVFVTLATVQPSFAAPSGSNAQADAVITDMAQAFKRGDRKRLTALLPQAKGHTLEPWAAYWELKARLDEASSQEVRAFFNRYPATYQEDRLRNDWLLLLGQRRDWTTLSDEHPHYRMRDDRELRCYFLTIELLEKGPQASASIADEVRKNWMGMKEADDGCTLAADRLYFTKQFTSLDIWRKARLMVEHNRPRTARNAVQIVAPEVANVVPDAINNAEKFLAKHIAAPQKVRQELVVMALVKVATTDPDKADKLMRNKWQPYLTTEERHWVWGVIGRQSAMRLDDDALTHFARVAHDKDLNDDMLGWKVRAALRAGNTPKWPVVENAINAMSADARKDPTWIYWHARALLARKKVTPPIQQEANAMLEGIAGVRGFYEQLALEELGRKVTAPARPPAPTAEEMEVAKRNPSLQRALYAIGMGLRSEGVREWNYATNLVNAEGKAGLMSDRDLLAAAQLACDNQVWDRCINTSERTRQVMDFEQRFPMPHKDAVVARAKTINLDPAYVYGLIRQESRFVTDARSGVGASGLMQVMPATAKWTARKIGLTGFTPDQITDRDTNIAIGTGYLKLVLDSFEGSMPLAAGAYNAGPSRSRRWRAPNDGTGPVLEGAIWAENVPFNETRDYVKKVLSNTTNYAALITGQPQSLKARLGLVGPRDTTAPAENLELP</sequence>